<dbReference type="RefSeq" id="WP_131513575.1">
    <property type="nucleotide sequence ID" value="NZ_SJKD01000002.1"/>
</dbReference>
<gene>
    <name evidence="1" type="ORF">E0H75_12005</name>
</gene>
<reference evidence="1 2" key="1">
    <citation type="submission" date="2019-02" db="EMBL/GenBank/DDBJ databases">
        <title>Kribbella capetownensis sp. nov. and Kribbella speibonae sp. nov., isolated from soil.</title>
        <authorList>
            <person name="Curtis S.M."/>
            <person name="Norton I."/>
            <person name="Everest G.J."/>
            <person name="Meyers P.R."/>
        </authorList>
    </citation>
    <scope>NUCLEOTIDE SEQUENCE [LARGE SCALE GENOMIC DNA]</scope>
    <source>
        <strain evidence="1 2">YM53</strain>
    </source>
</reference>
<sequence>MLFARGTGRLGYSVGSADTGGAQVVRPETDRDRVRYWRDRDWLTYAVHELPTGVLDGPHAATASQCHEMLAGLEEFSRLCTRLGLDDHEEFIEGCRWHFEHYPHYLSRHRHFADYEKYTRDRSGPVRVVDPPPPPRWLERP</sequence>
<name>A0A4R0JZR7_9ACTN</name>
<dbReference type="Proteomes" id="UP000293342">
    <property type="component" value="Unassembled WGS sequence"/>
</dbReference>
<evidence type="ECO:0000313" key="2">
    <source>
        <dbReference type="Proteomes" id="UP000293342"/>
    </source>
</evidence>
<dbReference type="OrthoDB" id="3394661at2"/>
<comment type="caution">
    <text evidence="1">The sequence shown here is derived from an EMBL/GenBank/DDBJ whole genome shotgun (WGS) entry which is preliminary data.</text>
</comment>
<proteinExistence type="predicted"/>
<dbReference type="EMBL" id="SJKD01000002">
    <property type="protein sequence ID" value="TCC50878.1"/>
    <property type="molecule type" value="Genomic_DNA"/>
</dbReference>
<protein>
    <submittedName>
        <fullName evidence="1">Uncharacterized protein</fullName>
    </submittedName>
</protein>
<dbReference type="AlphaFoldDB" id="A0A4R0JZR7"/>
<evidence type="ECO:0000313" key="1">
    <source>
        <dbReference type="EMBL" id="TCC50878.1"/>
    </source>
</evidence>
<accession>A0A4R0JZR7</accession>
<keyword evidence="2" id="KW-1185">Reference proteome</keyword>
<organism evidence="1 2">
    <name type="scientific">Kribbella capetownensis</name>
    <dbReference type="NCBI Taxonomy" id="1572659"/>
    <lineage>
        <taxon>Bacteria</taxon>
        <taxon>Bacillati</taxon>
        <taxon>Actinomycetota</taxon>
        <taxon>Actinomycetes</taxon>
        <taxon>Propionibacteriales</taxon>
        <taxon>Kribbellaceae</taxon>
        <taxon>Kribbella</taxon>
    </lineage>
</organism>